<evidence type="ECO:0008006" key="4">
    <source>
        <dbReference type="Google" id="ProtNLM"/>
    </source>
</evidence>
<keyword evidence="1" id="KW-0812">Transmembrane</keyword>
<proteinExistence type="predicted"/>
<evidence type="ECO:0000313" key="2">
    <source>
        <dbReference type="EMBL" id="SNZ03960.1"/>
    </source>
</evidence>
<dbReference type="RefSeq" id="WP_097007440.1">
    <property type="nucleotide sequence ID" value="NZ_OBEJ01000001.1"/>
</dbReference>
<dbReference type="Pfam" id="PF11255">
    <property type="entry name" value="DUF3054"/>
    <property type="match status" value="1"/>
</dbReference>
<feature type="transmembrane region" description="Helical" evidence="1">
    <location>
        <begin position="85"/>
        <end position="102"/>
    </location>
</feature>
<feature type="transmembrane region" description="Helical" evidence="1">
    <location>
        <begin position="114"/>
        <end position="139"/>
    </location>
</feature>
<protein>
    <recommendedName>
        <fullName evidence="4">DUF3054 domain-containing protein</fullName>
    </recommendedName>
</protein>
<name>A0A285N3F2_NATPI</name>
<accession>A0A285N3F2</accession>
<dbReference type="OrthoDB" id="177006at2157"/>
<feature type="transmembrane region" description="Helical" evidence="1">
    <location>
        <begin position="20"/>
        <end position="41"/>
    </location>
</feature>
<keyword evidence="1" id="KW-0472">Membrane</keyword>
<keyword evidence="3" id="KW-1185">Reference proteome</keyword>
<evidence type="ECO:0000256" key="1">
    <source>
        <dbReference type="SAM" id="Phobius"/>
    </source>
</evidence>
<dbReference type="EMBL" id="OBEJ01000001">
    <property type="protein sequence ID" value="SNZ03960.1"/>
    <property type="molecule type" value="Genomic_DNA"/>
</dbReference>
<feature type="transmembrane region" description="Helical" evidence="1">
    <location>
        <begin position="53"/>
        <end position="73"/>
    </location>
</feature>
<sequence>MSTQRARAAPAVEKLRRSLAVAAGDVLAIVAVVSWGLYSHYGAAAFATPAESLSTVLPFVLGWPIPAVLAGVYDDQVIADAIASVRYTAVAWIAAANIGLLLRTSPVFGDSAIWPFGLVITGTVLVVLLGWRALAAWLVGTLD</sequence>
<dbReference type="AlphaFoldDB" id="A0A285N3F2"/>
<gene>
    <name evidence="2" type="ORF">SAMN06269185_0413</name>
</gene>
<dbReference type="Proteomes" id="UP000219453">
    <property type="component" value="Unassembled WGS sequence"/>
</dbReference>
<evidence type="ECO:0000313" key="3">
    <source>
        <dbReference type="Proteomes" id="UP000219453"/>
    </source>
</evidence>
<dbReference type="InterPro" id="IPR021414">
    <property type="entry name" value="DUF3054"/>
</dbReference>
<organism evidence="2 3">
    <name type="scientific">Natronoarchaeum philippinense</name>
    <dbReference type="NCBI Taxonomy" id="558529"/>
    <lineage>
        <taxon>Archaea</taxon>
        <taxon>Methanobacteriati</taxon>
        <taxon>Methanobacteriota</taxon>
        <taxon>Stenosarchaea group</taxon>
        <taxon>Halobacteria</taxon>
        <taxon>Halobacteriales</taxon>
        <taxon>Natronoarchaeaceae</taxon>
    </lineage>
</organism>
<reference evidence="3" key="1">
    <citation type="submission" date="2017-09" db="EMBL/GenBank/DDBJ databases">
        <authorList>
            <person name="Varghese N."/>
            <person name="Submissions S."/>
        </authorList>
    </citation>
    <scope>NUCLEOTIDE SEQUENCE [LARGE SCALE GENOMIC DNA]</scope>
    <source>
        <strain evidence="3">DSM 27208</strain>
    </source>
</reference>
<keyword evidence="1" id="KW-1133">Transmembrane helix</keyword>